<feature type="binding site" evidence="11">
    <location>
        <position position="777"/>
    </location>
    <ligand>
        <name>Zn(2+)</name>
        <dbReference type="ChEBI" id="CHEBI:29105"/>
    </ligand>
</feature>
<gene>
    <name evidence="14" type="ORF">GpartN1_g7359.t1</name>
</gene>
<comment type="catalytic activity">
    <reaction evidence="11">
        <text>tRNA(Ala) + L-alanine + ATP = L-alanyl-tRNA(Ala) + AMP + diphosphate</text>
        <dbReference type="Rhea" id="RHEA:12540"/>
        <dbReference type="Rhea" id="RHEA-COMP:9657"/>
        <dbReference type="Rhea" id="RHEA-COMP:9923"/>
        <dbReference type="ChEBI" id="CHEBI:30616"/>
        <dbReference type="ChEBI" id="CHEBI:33019"/>
        <dbReference type="ChEBI" id="CHEBI:57972"/>
        <dbReference type="ChEBI" id="CHEBI:78442"/>
        <dbReference type="ChEBI" id="CHEBI:78497"/>
        <dbReference type="ChEBI" id="CHEBI:456215"/>
        <dbReference type="EC" id="6.1.1.7"/>
    </reaction>
</comment>
<dbReference type="GO" id="GO:0070143">
    <property type="term" value="P:mitochondrial alanyl-tRNA aminoacylation"/>
    <property type="evidence" value="ECO:0007669"/>
    <property type="project" value="UniProtKB-UniRule"/>
</dbReference>
<dbReference type="InterPro" id="IPR045864">
    <property type="entry name" value="aa-tRNA-synth_II/BPL/LPL"/>
</dbReference>
<dbReference type="InterPro" id="IPR009000">
    <property type="entry name" value="Transl_B-barrel_sf"/>
</dbReference>
<dbReference type="SMART" id="SM00863">
    <property type="entry name" value="tRNA_SAD"/>
    <property type="match status" value="1"/>
</dbReference>
<dbReference type="Gene3D" id="3.10.310.40">
    <property type="match status" value="1"/>
</dbReference>
<dbReference type="Gene3D" id="6.10.250.550">
    <property type="match status" value="1"/>
</dbReference>
<dbReference type="PRINTS" id="PR00980">
    <property type="entry name" value="TRNASYNTHALA"/>
</dbReference>
<comment type="similarity">
    <text evidence="1">Belongs to the class-II aminoacyl-tRNA synthetase family. Alax-L subfamily.</text>
</comment>
<dbReference type="GO" id="GO:0005739">
    <property type="term" value="C:mitochondrion"/>
    <property type="evidence" value="ECO:0007669"/>
    <property type="project" value="UniProtKB-SubCell"/>
</dbReference>
<feature type="binding site" evidence="11">
    <location>
        <position position="679"/>
    </location>
    <ligand>
        <name>Zn(2+)</name>
        <dbReference type="ChEBI" id="CHEBI:29105"/>
    </ligand>
</feature>
<dbReference type="Proteomes" id="UP001061958">
    <property type="component" value="Unassembled WGS sequence"/>
</dbReference>
<dbReference type="Gene3D" id="3.30.980.10">
    <property type="entry name" value="Threonyl-trna Synthetase, Chain A, domain 2"/>
    <property type="match status" value="1"/>
</dbReference>
<dbReference type="InterPro" id="IPR023033">
    <property type="entry name" value="Ala_tRNA_ligase_euk/bac"/>
</dbReference>
<dbReference type="GO" id="GO:0008270">
    <property type="term" value="F:zinc ion binding"/>
    <property type="evidence" value="ECO:0007669"/>
    <property type="project" value="UniProtKB-UniRule"/>
</dbReference>
<keyword evidence="12" id="KW-0175">Coiled coil</keyword>
<dbReference type="SUPFAM" id="SSF55681">
    <property type="entry name" value="Class II aaRS and biotin synthetases"/>
    <property type="match status" value="1"/>
</dbReference>
<evidence type="ECO:0000313" key="14">
    <source>
        <dbReference type="EMBL" id="GJQ15568.1"/>
    </source>
</evidence>
<evidence type="ECO:0000259" key="13">
    <source>
        <dbReference type="PROSITE" id="PS50860"/>
    </source>
</evidence>
<evidence type="ECO:0000313" key="15">
    <source>
        <dbReference type="Proteomes" id="UP001061958"/>
    </source>
</evidence>
<dbReference type="GO" id="GO:0002161">
    <property type="term" value="F:aminoacyl-tRNA deacylase activity"/>
    <property type="evidence" value="ECO:0007669"/>
    <property type="project" value="TreeGrafter"/>
</dbReference>
<feature type="binding site" evidence="11">
    <location>
        <position position="675"/>
    </location>
    <ligand>
        <name>Zn(2+)</name>
        <dbReference type="ChEBI" id="CHEBI:29105"/>
    </ligand>
</feature>
<evidence type="ECO:0000256" key="6">
    <source>
        <dbReference type="ARBA" id="ARBA00022833"/>
    </source>
</evidence>
<keyword evidence="10 11" id="KW-0030">Aminoacyl-tRNA synthetase</keyword>
<evidence type="ECO:0000256" key="12">
    <source>
        <dbReference type="SAM" id="Coils"/>
    </source>
</evidence>
<dbReference type="InterPro" id="IPR018165">
    <property type="entry name" value="Ala-tRNA-synth_IIc_core"/>
</dbReference>
<dbReference type="Pfam" id="PF01411">
    <property type="entry name" value="tRNA-synt_2c"/>
    <property type="match status" value="1"/>
</dbReference>
<dbReference type="OrthoDB" id="2423964at2759"/>
<dbReference type="CDD" id="cd00673">
    <property type="entry name" value="AlaRS_core"/>
    <property type="match status" value="1"/>
</dbReference>
<keyword evidence="5 11" id="KW-0547">Nucleotide-binding</keyword>
<keyword evidence="7 11" id="KW-0067">ATP-binding</keyword>
<reference evidence="14" key="1">
    <citation type="journal article" date="2022" name="Proc. Natl. Acad. Sci. U.S.A.">
        <title>Life cycle and functional genomics of the unicellular red alga Galdieria for elucidating algal and plant evolution and industrial use.</title>
        <authorList>
            <person name="Hirooka S."/>
            <person name="Itabashi T."/>
            <person name="Ichinose T.M."/>
            <person name="Onuma R."/>
            <person name="Fujiwara T."/>
            <person name="Yamashita S."/>
            <person name="Jong L.W."/>
            <person name="Tomita R."/>
            <person name="Iwane A.H."/>
            <person name="Miyagishima S.Y."/>
        </authorList>
    </citation>
    <scope>NUCLEOTIDE SEQUENCE</scope>
    <source>
        <strain evidence="14">NBRC 102759</strain>
    </source>
</reference>
<keyword evidence="11" id="KW-0496">Mitochondrion</keyword>
<keyword evidence="6 11" id="KW-0862">Zinc</keyword>
<comment type="cofactor">
    <cofactor evidence="11">
        <name>Zn(2+)</name>
        <dbReference type="ChEBI" id="CHEBI:29105"/>
    </cofactor>
    <text evidence="11">Binds 1 zinc ion per subunit.</text>
</comment>
<evidence type="ECO:0000256" key="2">
    <source>
        <dbReference type="ARBA" id="ARBA00022555"/>
    </source>
</evidence>
<dbReference type="FunFam" id="3.30.54.20:FF:000001">
    <property type="entry name" value="Alanine--tRNA ligase"/>
    <property type="match status" value="1"/>
</dbReference>
<dbReference type="InterPro" id="IPR002318">
    <property type="entry name" value="Ala-tRNA-lgiase_IIc"/>
</dbReference>
<evidence type="ECO:0000256" key="8">
    <source>
        <dbReference type="ARBA" id="ARBA00022884"/>
    </source>
</evidence>
<evidence type="ECO:0000256" key="10">
    <source>
        <dbReference type="ARBA" id="ARBA00023146"/>
    </source>
</evidence>
<dbReference type="FunFam" id="3.30.930.10:FF:000004">
    <property type="entry name" value="Alanine--tRNA ligase"/>
    <property type="match status" value="1"/>
</dbReference>
<dbReference type="NCBIfam" id="TIGR00344">
    <property type="entry name" value="alaS"/>
    <property type="match status" value="1"/>
</dbReference>
<accession>A0A9C7Q324</accession>
<feature type="coiled-coil region" evidence="12">
    <location>
        <begin position="836"/>
        <end position="870"/>
    </location>
</feature>
<comment type="domain">
    <text evidence="11">Consists of three domains; the N-terminal catalytic domain, the editing domain and the C-terminal C-Ala domain. The editing domain removes incorrectly charged amino acids, while the C-Ala domain, along with tRNA(Ala), serves as a bridge to cooperatively bring together the editing and aminoacylation centers thus stimulating deacylation of misacylated tRNAs.</text>
</comment>
<dbReference type="GO" id="GO:0005524">
    <property type="term" value="F:ATP binding"/>
    <property type="evidence" value="ECO:0007669"/>
    <property type="project" value="UniProtKB-UniRule"/>
</dbReference>
<dbReference type="SUPFAM" id="SSF55186">
    <property type="entry name" value="ThrRS/AlaRS common domain"/>
    <property type="match status" value="1"/>
</dbReference>
<protein>
    <recommendedName>
        <fullName evidence="11">Alanine--tRNA ligase</fullName>
        <ecNumber evidence="11">6.1.1.7</ecNumber>
    </recommendedName>
    <alternativeName>
        <fullName evidence="11">Alanyl-tRNA synthetase</fullName>
        <shortName evidence="11">AlaRS</shortName>
    </alternativeName>
</protein>
<proteinExistence type="inferred from homology"/>
<reference evidence="14" key="2">
    <citation type="submission" date="2022-01" db="EMBL/GenBank/DDBJ databases">
        <authorList>
            <person name="Hirooka S."/>
            <person name="Miyagishima S.Y."/>
        </authorList>
    </citation>
    <scope>NUCLEOTIDE SEQUENCE</scope>
    <source>
        <strain evidence="14">NBRC 102759</strain>
    </source>
</reference>
<dbReference type="InterPro" id="IPR018162">
    <property type="entry name" value="Ala-tRNA-ligase_IIc_anticod-bd"/>
</dbReference>
<comment type="subcellular location">
    <subcellularLocation>
        <location evidence="11">Mitochondrion</location>
    </subcellularLocation>
    <subcellularLocation>
        <location evidence="11">Cytoplasm</location>
    </subcellularLocation>
</comment>
<evidence type="ECO:0000256" key="9">
    <source>
        <dbReference type="ARBA" id="ARBA00022917"/>
    </source>
</evidence>
<dbReference type="PROSITE" id="PS50860">
    <property type="entry name" value="AA_TRNA_LIGASE_II_ALA"/>
    <property type="match status" value="1"/>
</dbReference>
<keyword evidence="2 11" id="KW-0820">tRNA-binding</keyword>
<name>A0A9C7Q324_9RHOD</name>
<keyword evidence="8 11" id="KW-0694">RNA-binding</keyword>
<keyword evidence="3 11" id="KW-0436">Ligase</keyword>
<dbReference type="GO" id="GO:0000049">
    <property type="term" value="F:tRNA binding"/>
    <property type="evidence" value="ECO:0007669"/>
    <property type="project" value="UniProtKB-KW"/>
</dbReference>
<keyword evidence="4 11" id="KW-0479">Metal-binding</keyword>
<feature type="domain" description="Alanyl-transfer RNA synthetases family profile" evidence="13">
    <location>
        <begin position="114"/>
        <end position="820"/>
    </location>
</feature>
<dbReference type="Gene3D" id="3.30.54.20">
    <property type="match status" value="1"/>
</dbReference>
<evidence type="ECO:0000256" key="3">
    <source>
        <dbReference type="ARBA" id="ARBA00022598"/>
    </source>
</evidence>
<dbReference type="GO" id="GO:0004813">
    <property type="term" value="F:alanine-tRNA ligase activity"/>
    <property type="evidence" value="ECO:0007669"/>
    <property type="project" value="UniProtKB-UniRule"/>
</dbReference>
<sequence length="992" mass="113032">MWPLKSRCFQPLSFQVTKYSMFVFVSSTCSFYQTRCCIACCRKEVPWLFCRRRHSVTKDSRIPWVYIEKERKRKINLKRFFINSDLVRTKNEKEETSTDKGSFGSTTERVGKYMTSVEIRQAFMDFYRSKKHLNLDSASLVPEDPSILLTIAGMVPFKQYFLGLQEPPASRVVTCQRCIRTNDIENVGVTKRHHTFFEMLGNFSFGDYFKEEAILWSWELLTVVFEIPSDRLVVSVFKDDDEAYNIWRDIVGIDSKRIFRMDERDNFWSSGPTGPCGPCSEIYFDFYPNREDIGSLEDDMRYLELYNLVFMQYNRFADGTLEPLKQKNIDTGMGLERMAQVLQRVPNNYETDLMKPYLDETCRIAKIPSYDSASEDTKVSLKVIGDHIRAVVNLIADGVHVSNVGRGYILRRLIRRTVRHGRQLGIEKPFLKQLAQVAFSLSSEAGFVHITNNHKAIERELQTEELRFLDVLKKGEIRLNEILDMPSKIISGADAFELYDTFGFPLELTEEMAHEYGKTVDVDSFYQYMEEQRMKARASHSFQSHSVNTVLPKSLHSDETIFEGYHSYQLARSRVTLILDKVARTPVETASVGDEVYVALDHTPFYAESGGQVADHGILISIDSNVPCQVVIDDVQKKNGIWLHRGKVKTGVLKQNQLVRSEIDINRRNLLRVHHTATHLLHAALKLCIDKSISQAGSLVDTERLRFDFSCPRSLTEEDLYKLEDIINLWVVEGHDTIIRSMSYDKAVQRGAIAMFNEKYESNVRVVDIPGVSMELCGGTHVENTREIGLFKIISESGVASGVRRIEAVAGSALMDWIRKRDAILSSSSRLIHCTVDELPDRLRGLQTQMKKLQQERQSLQMQLLSMQCKLMVSHAKHEGNSCYLVSMLDTQNADQLRTCTQQICNTLGDRGIVVLLSLWRDEGKFGICASVGRELVEKGIGADSIVKQVLQITGGRGGGKAAFAQGGGKSNANLEQTLAWLDKTCREVLQK</sequence>
<keyword evidence="11" id="KW-0963">Cytoplasm</keyword>
<keyword evidence="15" id="KW-1185">Reference proteome</keyword>
<evidence type="ECO:0000256" key="1">
    <source>
        <dbReference type="ARBA" id="ARBA00008429"/>
    </source>
</evidence>
<dbReference type="EMBL" id="BQMJ01000071">
    <property type="protein sequence ID" value="GJQ15568.1"/>
    <property type="molecule type" value="Genomic_DNA"/>
</dbReference>
<evidence type="ECO:0000256" key="5">
    <source>
        <dbReference type="ARBA" id="ARBA00022741"/>
    </source>
</evidence>
<dbReference type="InterPro" id="IPR050058">
    <property type="entry name" value="Ala-tRNA_ligase"/>
</dbReference>
<dbReference type="Pfam" id="PF07973">
    <property type="entry name" value="tRNA_SAD"/>
    <property type="match status" value="1"/>
</dbReference>
<dbReference type="Gene3D" id="3.30.930.10">
    <property type="entry name" value="Bira Bifunctional Protein, Domain 2"/>
    <property type="match status" value="1"/>
</dbReference>
<dbReference type="InterPro" id="IPR018163">
    <property type="entry name" value="Thr/Ala-tRNA-synth_IIc_edit"/>
</dbReference>
<feature type="binding site" evidence="11">
    <location>
        <position position="781"/>
    </location>
    <ligand>
        <name>Zn(2+)</name>
        <dbReference type="ChEBI" id="CHEBI:29105"/>
    </ligand>
</feature>
<dbReference type="HAMAP" id="MF_00036_B">
    <property type="entry name" value="Ala_tRNA_synth_B"/>
    <property type="match status" value="1"/>
</dbReference>
<dbReference type="PANTHER" id="PTHR11777">
    <property type="entry name" value="ALANYL-TRNA SYNTHETASE"/>
    <property type="match status" value="1"/>
</dbReference>
<keyword evidence="9 11" id="KW-0648">Protein biosynthesis</keyword>
<dbReference type="GO" id="GO:0005829">
    <property type="term" value="C:cytosol"/>
    <property type="evidence" value="ECO:0007669"/>
    <property type="project" value="TreeGrafter"/>
</dbReference>
<dbReference type="InterPro" id="IPR003156">
    <property type="entry name" value="DHHA1_dom"/>
</dbReference>
<dbReference type="PANTHER" id="PTHR11777:SF9">
    <property type="entry name" value="ALANINE--TRNA LIGASE, CYTOPLASMIC"/>
    <property type="match status" value="1"/>
</dbReference>
<comment type="function">
    <text evidence="11">Catalyzes the attachment of alanine to tRNA(Ala) in a two-step reaction: alanine is first activated by ATP to form Ala-AMP and then transferred to the acceptor end of tRNA(Ala). Also edits incorrectly charged tRNA(Ala) via its editing domain.</text>
</comment>
<evidence type="ECO:0000256" key="7">
    <source>
        <dbReference type="ARBA" id="ARBA00022840"/>
    </source>
</evidence>
<evidence type="ECO:0000256" key="4">
    <source>
        <dbReference type="ARBA" id="ARBA00022723"/>
    </source>
</evidence>
<dbReference type="AlphaFoldDB" id="A0A9C7Q324"/>
<dbReference type="Pfam" id="PF02272">
    <property type="entry name" value="DHHA1"/>
    <property type="match status" value="1"/>
</dbReference>
<dbReference type="SUPFAM" id="SSF101353">
    <property type="entry name" value="Putative anticodon-binding domain of alanyl-tRNA synthetase (AlaRS)"/>
    <property type="match status" value="1"/>
</dbReference>
<dbReference type="FunFam" id="3.30.980.10:FF:000004">
    <property type="entry name" value="Alanine--tRNA ligase, cytoplasmic"/>
    <property type="match status" value="1"/>
</dbReference>
<organism evidence="14 15">
    <name type="scientific">Galdieria partita</name>
    <dbReference type="NCBI Taxonomy" id="83374"/>
    <lineage>
        <taxon>Eukaryota</taxon>
        <taxon>Rhodophyta</taxon>
        <taxon>Bangiophyceae</taxon>
        <taxon>Galdieriales</taxon>
        <taxon>Galdieriaceae</taxon>
        <taxon>Galdieria</taxon>
    </lineage>
</organism>
<dbReference type="InterPro" id="IPR012947">
    <property type="entry name" value="tRNA_SAD"/>
</dbReference>
<dbReference type="FunFam" id="3.10.310.40:FF:000001">
    <property type="entry name" value="Alanine--tRNA ligase"/>
    <property type="match status" value="1"/>
</dbReference>
<dbReference type="SUPFAM" id="SSF50447">
    <property type="entry name" value="Translation proteins"/>
    <property type="match status" value="1"/>
</dbReference>
<comment type="subunit">
    <text evidence="11">Monomer.</text>
</comment>
<comment type="caution">
    <text evidence="14">The sequence shown here is derived from an EMBL/GenBank/DDBJ whole genome shotgun (WGS) entry which is preliminary data.</text>
</comment>
<dbReference type="Gene3D" id="2.40.30.130">
    <property type="match status" value="1"/>
</dbReference>
<dbReference type="EC" id="6.1.1.7" evidence="11"/>
<evidence type="ECO:0000256" key="11">
    <source>
        <dbReference type="HAMAP-Rule" id="MF_03133"/>
    </source>
</evidence>
<dbReference type="InterPro" id="IPR018164">
    <property type="entry name" value="Ala-tRNA-synth_IIc_N"/>
</dbReference>